<feature type="transmembrane region" description="Helical" evidence="1">
    <location>
        <begin position="51"/>
        <end position="70"/>
    </location>
</feature>
<reference evidence="6" key="1">
    <citation type="submission" date="2021-01" db="EMBL/GenBank/DDBJ databases">
        <title>Tabrizicola alba sp. nov. a motile alkaliphilic bacterium isolated from a soda lake.</title>
        <authorList>
            <person name="Szuroczki S."/>
            <person name="Abbaszade G."/>
            <person name="Schumann P."/>
            <person name="Toth E."/>
        </authorList>
    </citation>
    <scope>NUCLEOTIDE SEQUENCE</scope>
    <source>
        <strain evidence="6">DMG-N-6</strain>
    </source>
</reference>
<feature type="domain" description="Type VI secretion system IcmF C-terminal" evidence="2">
    <location>
        <begin position="1076"/>
        <end position="1182"/>
    </location>
</feature>
<dbReference type="EMBL" id="JAESVN010000012">
    <property type="protein sequence ID" value="MBL4919079.1"/>
    <property type="molecule type" value="Genomic_DNA"/>
</dbReference>
<dbReference type="NCBIfam" id="TIGR03348">
    <property type="entry name" value="VI_IcmF"/>
    <property type="match status" value="1"/>
</dbReference>
<keyword evidence="1" id="KW-0472">Membrane</keyword>
<feature type="transmembrane region" description="Helical" evidence="1">
    <location>
        <begin position="452"/>
        <end position="475"/>
    </location>
</feature>
<dbReference type="PANTHER" id="PTHR36153">
    <property type="entry name" value="INNER MEMBRANE PROTEIN-RELATED"/>
    <property type="match status" value="1"/>
</dbReference>
<dbReference type="InterPro" id="IPR048677">
    <property type="entry name" value="TssM1_hel"/>
</dbReference>
<dbReference type="InterPro" id="IPR053156">
    <property type="entry name" value="T6SS_TssM-like"/>
</dbReference>
<dbReference type="RefSeq" id="WP_202690059.1">
    <property type="nucleotide sequence ID" value="NZ_JAESVN010000012.1"/>
</dbReference>
<dbReference type="SUPFAM" id="SSF52540">
    <property type="entry name" value="P-loop containing nucleoside triphosphate hydrolases"/>
    <property type="match status" value="1"/>
</dbReference>
<feature type="domain" description="IcmF-related" evidence="3">
    <location>
        <begin position="523"/>
        <end position="820"/>
    </location>
</feature>
<proteinExistence type="predicted"/>
<dbReference type="InterPro" id="IPR017731">
    <property type="entry name" value="TssM1-like"/>
</dbReference>
<evidence type="ECO:0000259" key="2">
    <source>
        <dbReference type="Pfam" id="PF06744"/>
    </source>
</evidence>
<dbReference type="Proteomes" id="UP000648908">
    <property type="component" value="Unassembled WGS sequence"/>
</dbReference>
<keyword evidence="1" id="KW-1133">Transmembrane helix</keyword>
<feature type="transmembrane region" description="Helical" evidence="1">
    <location>
        <begin position="12"/>
        <end position="31"/>
    </location>
</feature>
<sequence>MIRRYIFPLFKSAYTAILFTTIILCVCLWYFGPMIGSDEWRPLDTPRARFIAIGILFGLALFTILLIFLLRRRRNRKLTEDIVASVDEGGGEDDIVKGELDEMRQKLKEALTLLRKSKLGRKSLYELPWYVMIGPPGAGKTTAIVNSGLKFPLADEMGKGSIGGVGGTRNCDWWFTDQAVLIDTAGRYTTQESDAESDNAGWLGFLNLLKRHRKRQPINGALIAISLSDLSMQDEVTQASHAKAIRRRLHELREKLGVRFPVYVLFTKGDLIAGFAEFFDNLGKEAREQVWGFTLPLPKGGKAKADMSPIAAFDDEFSGLLTQLNSQALERMQTEIDPQRRSLIAGFPGQVASVRQVARDFLNEVFLENKFEHRHMLRGVYFTSGTQEGTPIDRLMMGMARTFGIGRQAIGTGKGTGRSFFLTRLFEQVVFREAGLVSADDKVERRYKITRALAIAATVLVAITAATLWTLSFMANRAMIAEATERLNAYQSASALIPSNPIADSDVPSVVPALNILYDMPANTLRQLPEGETAVMPAGAGYGLYQGRVIGDQGAQAYRAALNQHLLPRLLLRLEDQIQGNINNPDILYEALKIYLMLGQQGPMSKDLVTEWMTLDWSLSFPGQPREELRNDLDKHLRALLAQPMQKISLNGPLIEMVQDILAATPPAQRIYTGIISSPRALELPKWRITDVGGPAVTRALVRSSGKPLNEGIEGIFTYRGFNEVFLGEALGVAKRIQSESWVLGSRGGIEESDAALLALSRDVLDLYYNDYVARYEGVLSDVDIIPLESLRHAVEVTNVLSGPTSPIVNLLNAIADETRLTEDRSALPTAAVGEGVSAVAGLELRSILSVQAQAFVDALAFGAQQSGGEPPKAPGVYVEERFSWLHDLVRRPDGQASQLDELVLTLEEVYREMSKLSFSGVASASTDPGSSAIFALTEATQRLPGPMQRWTTQIAAGSSGITADGNRAAINAKWQSSVAPFCEQAINGRYPFNRRSSNDVGMQDFARMFSPGGLLDAFFNENLANIVDTTSRPWTWKRVNDADLGISPEVLVQFEQAALIRQAFFTSGATPAVSFQITPEALDPKANAVKLEVDGAAVDFNHTMGQPAPVGITWPGAAGFGRVAFDPPAQGVESQLRRDGPWGWFRLLDAAEIRRTNVSDRNRVIFNIGGRIAIFQMQSGSSLNPFALPALGKFTCPQSF</sequence>
<keyword evidence="1" id="KW-0812">Transmembrane</keyword>
<keyword evidence="7" id="KW-1185">Reference proteome</keyword>
<accession>A0A8K0VG75</accession>
<dbReference type="InterPro" id="IPR025743">
    <property type="entry name" value="TssM1_N"/>
</dbReference>
<gene>
    <name evidence="6" type="primary">tssM</name>
    <name evidence="6" type="ORF">JL811_17795</name>
</gene>
<evidence type="ECO:0000259" key="4">
    <source>
        <dbReference type="Pfam" id="PF14331"/>
    </source>
</evidence>
<evidence type="ECO:0000259" key="3">
    <source>
        <dbReference type="Pfam" id="PF06761"/>
    </source>
</evidence>
<dbReference type="AlphaFoldDB" id="A0A8K0VG75"/>
<dbReference type="PANTHER" id="PTHR36153:SF1">
    <property type="entry name" value="TYPE VI SECRETION SYSTEM COMPONENT TSSM1"/>
    <property type="match status" value="1"/>
</dbReference>
<dbReference type="InterPro" id="IPR027417">
    <property type="entry name" value="P-loop_NTPase"/>
</dbReference>
<evidence type="ECO:0000259" key="5">
    <source>
        <dbReference type="Pfam" id="PF21070"/>
    </source>
</evidence>
<dbReference type="Pfam" id="PF06761">
    <property type="entry name" value="IcmF-related"/>
    <property type="match status" value="1"/>
</dbReference>
<dbReference type="InterPro" id="IPR010623">
    <property type="entry name" value="IcmF_C"/>
</dbReference>
<dbReference type="Pfam" id="PF06744">
    <property type="entry name" value="IcmF_C"/>
    <property type="match status" value="1"/>
</dbReference>
<name>A0A8K0VG75_9RHOB</name>
<dbReference type="Pfam" id="PF21070">
    <property type="entry name" value="IcmF_helical"/>
    <property type="match status" value="1"/>
</dbReference>
<evidence type="ECO:0000256" key="1">
    <source>
        <dbReference type="SAM" id="Phobius"/>
    </source>
</evidence>
<dbReference type="InterPro" id="IPR009612">
    <property type="entry name" value="IcmF-rel"/>
</dbReference>
<comment type="caution">
    <text evidence="6">The sequence shown here is derived from an EMBL/GenBank/DDBJ whole genome shotgun (WGS) entry which is preliminary data.</text>
</comment>
<feature type="domain" description="Type VI secretion system component TssM1 helical" evidence="5">
    <location>
        <begin position="969"/>
        <end position="1070"/>
    </location>
</feature>
<evidence type="ECO:0000313" key="6">
    <source>
        <dbReference type="EMBL" id="MBL4919079.1"/>
    </source>
</evidence>
<protein>
    <submittedName>
        <fullName evidence="6">Type VI secretion system membrane subunit TssM</fullName>
    </submittedName>
</protein>
<evidence type="ECO:0000313" key="7">
    <source>
        <dbReference type="Proteomes" id="UP000648908"/>
    </source>
</evidence>
<feature type="domain" description="Type VI secretion system component TssM1 N-terminal" evidence="4">
    <location>
        <begin position="196"/>
        <end position="457"/>
    </location>
</feature>
<dbReference type="Pfam" id="PF14331">
    <property type="entry name" value="IcmF-related_N"/>
    <property type="match status" value="1"/>
</dbReference>
<organism evidence="6 7">
    <name type="scientific">Szabonella alba</name>
    <dbReference type="NCBI Taxonomy" id="2804194"/>
    <lineage>
        <taxon>Bacteria</taxon>
        <taxon>Pseudomonadati</taxon>
        <taxon>Pseudomonadota</taxon>
        <taxon>Alphaproteobacteria</taxon>
        <taxon>Rhodobacterales</taxon>
        <taxon>Paracoccaceae</taxon>
        <taxon>Szabonella</taxon>
    </lineage>
</organism>